<dbReference type="Gene3D" id="2.30.30.180">
    <property type="entry name" value="Ribosome maturation factor RimP, C-terminal domain"/>
    <property type="match status" value="2"/>
</dbReference>
<proteinExistence type="inferred from homology"/>
<protein>
    <recommendedName>
        <fullName evidence="1">Ribosome maturation factor RimP</fullName>
    </recommendedName>
</protein>
<dbReference type="PANTHER" id="PTHR33867">
    <property type="entry name" value="RIBOSOME MATURATION FACTOR RIMP"/>
    <property type="match status" value="1"/>
</dbReference>
<evidence type="ECO:0000256" key="1">
    <source>
        <dbReference type="HAMAP-Rule" id="MF_01077"/>
    </source>
</evidence>
<name>A0A0R2H2Y1_WEIVI</name>
<dbReference type="CDD" id="cd01734">
    <property type="entry name" value="YlxS_C"/>
    <property type="match status" value="2"/>
</dbReference>
<comment type="subcellular location">
    <subcellularLocation>
        <location evidence="1">Cytoplasm</location>
    </subcellularLocation>
</comment>
<dbReference type="Pfam" id="PF17384">
    <property type="entry name" value="DUF150_C"/>
    <property type="match status" value="2"/>
</dbReference>
<dbReference type="RefSeq" id="WP_057743281.1">
    <property type="nucleotide sequence ID" value="NZ_BJLU01000001.1"/>
</dbReference>
<comment type="function">
    <text evidence="1">Required for maturation of 30S ribosomal subunits.</text>
</comment>
<dbReference type="EMBL" id="JQBM01000001">
    <property type="protein sequence ID" value="KRN46747.1"/>
    <property type="molecule type" value="Genomic_DNA"/>
</dbReference>
<dbReference type="SUPFAM" id="SSF74942">
    <property type="entry name" value="YhbC-like, C-terminal domain"/>
    <property type="match status" value="2"/>
</dbReference>
<dbReference type="InterPro" id="IPR036847">
    <property type="entry name" value="RimP_C_sf"/>
</dbReference>
<dbReference type="InterPro" id="IPR028989">
    <property type="entry name" value="RimP_N"/>
</dbReference>
<evidence type="ECO:0000259" key="3">
    <source>
        <dbReference type="Pfam" id="PF17384"/>
    </source>
</evidence>
<evidence type="ECO:0000313" key="4">
    <source>
        <dbReference type="EMBL" id="KRN46747.1"/>
    </source>
</evidence>
<feature type="domain" description="Ribosome maturation factor RimP C-terminal" evidence="3">
    <location>
        <begin position="163"/>
        <end position="224"/>
    </location>
</feature>
<keyword evidence="1" id="KW-0963">Cytoplasm</keyword>
<accession>A0A0R2H2Y1</accession>
<dbReference type="PANTHER" id="PTHR33867:SF1">
    <property type="entry name" value="RIBOSOME MATURATION FACTOR RIMP"/>
    <property type="match status" value="1"/>
</dbReference>
<dbReference type="Pfam" id="PF02576">
    <property type="entry name" value="RimP_N"/>
    <property type="match status" value="1"/>
</dbReference>
<dbReference type="Proteomes" id="UP000051992">
    <property type="component" value="Unassembled WGS sequence"/>
</dbReference>
<dbReference type="InterPro" id="IPR035956">
    <property type="entry name" value="RimP_N_sf"/>
</dbReference>
<dbReference type="GO" id="GO:0005829">
    <property type="term" value="C:cytosol"/>
    <property type="evidence" value="ECO:0007669"/>
    <property type="project" value="TreeGrafter"/>
</dbReference>
<dbReference type="InterPro" id="IPR028998">
    <property type="entry name" value="RimP_C"/>
</dbReference>
<gene>
    <name evidence="1" type="primary">rimP</name>
    <name evidence="4" type="ORF">IV50_GL000009</name>
</gene>
<reference evidence="4 5" key="1">
    <citation type="journal article" date="2015" name="Genome Announc.">
        <title>Expanding the biotechnology potential of lactobacilli through comparative genomics of 213 strains and associated genera.</title>
        <authorList>
            <person name="Sun Z."/>
            <person name="Harris H.M."/>
            <person name="McCann A."/>
            <person name="Guo C."/>
            <person name="Argimon S."/>
            <person name="Zhang W."/>
            <person name="Yang X."/>
            <person name="Jeffery I.B."/>
            <person name="Cooney J.C."/>
            <person name="Kagawa T.F."/>
            <person name="Liu W."/>
            <person name="Song Y."/>
            <person name="Salvetti E."/>
            <person name="Wrobel A."/>
            <person name="Rasinkangas P."/>
            <person name="Parkhill J."/>
            <person name="Rea M.C."/>
            <person name="O'Sullivan O."/>
            <person name="Ritari J."/>
            <person name="Douillard F.P."/>
            <person name="Paul Ross R."/>
            <person name="Yang R."/>
            <person name="Briner A.E."/>
            <person name="Felis G.E."/>
            <person name="de Vos W.M."/>
            <person name="Barrangou R."/>
            <person name="Klaenhammer T.R."/>
            <person name="Caufield P.W."/>
            <person name="Cui Y."/>
            <person name="Zhang H."/>
            <person name="O'Toole P.W."/>
        </authorList>
    </citation>
    <scope>NUCLEOTIDE SEQUENCE [LARGE SCALE GENOMIC DNA]</scope>
    <source>
        <strain evidence="4 5">DSM 20410</strain>
    </source>
</reference>
<evidence type="ECO:0000259" key="2">
    <source>
        <dbReference type="Pfam" id="PF02576"/>
    </source>
</evidence>
<dbReference type="HAMAP" id="MF_01077">
    <property type="entry name" value="RimP"/>
    <property type="match status" value="1"/>
</dbReference>
<organism evidence="4 5">
    <name type="scientific">Weissella viridescens</name>
    <name type="common">Lactobacillus viridescens</name>
    <dbReference type="NCBI Taxonomy" id="1629"/>
    <lineage>
        <taxon>Bacteria</taxon>
        <taxon>Bacillati</taxon>
        <taxon>Bacillota</taxon>
        <taxon>Bacilli</taxon>
        <taxon>Lactobacillales</taxon>
        <taxon>Lactobacillaceae</taxon>
        <taxon>Weissella</taxon>
    </lineage>
</organism>
<sequence>MPEVIDKVAAVLTDALTEQGFDLWDVRYEKQDADMVLRVLVDRLDGDINMDDLVMLTELISDRVDEIQPDPFPEAYLLDVSSPGAERDLKRPRDFDWAVNKTVELELKTPMDGEMTLTGTLVSATDEAITLEVVGKKGKRTQVTIPMDQLKRAHLSIDQDRILMTDDDFAWAIEKLVQVSTYRKIDGQKDFVGELTEETPEVLVLADEDGQTIEIPRDVVAKARHTNTF</sequence>
<dbReference type="OrthoDB" id="9805006at2"/>
<evidence type="ECO:0000313" key="5">
    <source>
        <dbReference type="Proteomes" id="UP000051992"/>
    </source>
</evidence>
<comment type="caution">
    <text evidence="4">The sequence shown here is derived from an EMBL/GenBank/DDBJ whole genome shotgun (WGS) entry which is preliminary data.</text>
</comment>
<dbReference type="PATRIC" id="fig|1629.5.peg.10"/>
<feature type="domain" description="Ribosome maturation factor RimP C-terminal" evidence="3">
    <location>
        <begin position="89"/>
        <end position="157"/>
    </location>
</feature>
<dbReference type="GO" id="GO:0006412">
    <property type="term" value="P:translation"/>
    <property type="evidence" value="ECO:0007669"/>
    <property type="project" value="TreeGrafter"/>
</dbReference>
<comment type="similarity">
    <text evidence="1">Belongs to the RimP family.</text>
</comment>
<dbReference type="GO" id="GO:0000028">
    <property type="term" value="P:ribosomal small subunit assembly"/>
    <property type="evidence" value="ECO:0007669"/>
    <property type="project" value="TreeGrafter"/>
</dbReference>
<feature type="domain" description="Ribosome maturation factor RimP N-terminal" evidence="2">
    <location>
        <begin position="13"/>
        <end position="86"/>
    </location>
</feature>
<dbReference type="AlphaFoldDB" id="A0A0R2H2Y1"/>
<dbReference type="InterPro" id="IPR003728">
    <property type="entry name" value="Ribosome_maturation_RimP"/>
</dbReference>
<dbReference type="SUPFAM" id="SSF75420">
    <property type="entry name" value="YhbC-like, N-terminal domain"/>
    <property type="match status" value="1"/>
</dbReference>
<dbReference type="Gene3D" id="3.30.300.70">
    <property type="entry name" value="RimP-like superfamily, N-terminal"/>
    <property type="match status" value="1"/>
</dbReference>
<keyword evidence="5" id="KW-1185">Reference proteome</keyword>
<keyword evidence="1" id="KW-0690">Ribosome biogenesis</keyword>